<dbReference type="GO" id="GO:0032545">
    <property type="term" value="C:CURI complex"/>
    <property type="evidence" value="ECO:0007669"/>
    <property type="project" value="TreeGrafter"/>
</dbReference>
<dbReference type="InterPro" id="IPR035371">
    <property type="entry name" value="Nrap_D6"/>
</dbReference>
<protein>
    <recommendedName>
        <fullName evidence="1">Nucleolar protein 6</fullName>
    </recommendedName>
</protein>
<proteinExistence type="inferred from homology"/>
<organism evidence="5 6">
    <name type="scientific">Electrophorus electricus</name>
    <name type="common">Electric eel</name>
    <name type="synonym">Gymnotus electricus</name>
    <dbReference type="NCBI Taxonomy" id="8005"/>
    <lineage>
        <taxon>Eukaryota</taxon>
        <taxon>Metazoa</taxon>
        <taxon>Chordata</taxon>
        <taxon>Craniata</taxon>
        <taxon>Vertebrata</taxon>
        <taxon>Euteleostomi</taxon>
        <taxon>Actinopterygii</taxon>
        <taxon>Neopterygii</taxon>
        <taxon>Teleostei</taxon>
        <taxon>Ostariophysi</taxon>
        <taxon>Gymnotiformes</taxon>
        <taxon>Gymnotoidei</taxon>
        <taxon>Gymnotidae</taxon>
        <taxon>Electrophorus</taxon>
    </lineage>
</organism>
<dbReference type="InterPro" id="IPR005554">
    <property type="entry name" value="NOL6/Upt22"/>
</dbReference>
<dbReference type="GO" id="GO:0006409">
    <property type="term" value="P:tRNA export from nucleus"/>
    <property type="evidence" value="ECO:0007669"/>
    <property type="project" value="TreeGrafter"/>
</dbReference>
<dbReference type="AlphaFoldDB" id="A0A4W4G174"/>
<keyword evidence="1" id="KW-0539">Nucleus</keyword>
<dbReference type="GeneTree" id="ENSGT00390000018619"/>
<evidence type="ECO:0000259" key="4">
    <source>
        <dbReference type="Pfam" id="PF17407"/>
    </source>
</evidence>
<accession>A0A4W4G174</accession>
<reference evidence="6" key="1">
    <citation type="journal article" date="2014" name="Science">
        <title>Nonhuman genetics. Genomic basis for the convergent evolution of electric organs.</title>
        <authorList>
            <person name="Gallant J.R."/>
            <person name="Traeger L.L."/>
            <person name="Volkening J.D."/>
            <person name="Moffett H."/>
            <person name="Chen P.H."/>
            <person name="Novina C.D."/>
            <person name="Phillips G.N.Jr."/>
            <person name="Anand R."/>
            <person name="Wells G.B."/>
            <person name="Pinch M."/>
            <person name="Guth R."/>
            <person name="Unguez G.A."/>
            <person name="Albert J.S."/>
            <person name="Zakon H.H."/>
            <person name="Samanta M.P."/>
            <person name="Sussman M.R."/>
        </authorList>
    </citation>
    <scope>NUCLEOTIDE SEQUENCE [LARGE SCALE GENOMIC DNA]</scope>
</reference>
<dbReference type="PANTHER" id="PTHR17972">
    <property type="entry name" value="NUCLEOLAR RNA-ASSOCIATED PROTEIN"/>
    <property type="match status" value="1"/>
</dbReference>
<feature type="domain" description="Nrap protein" evidence="4">
    <location>
        <begin position="270"/>
        <end position="403"/>
    </location>
</feature>
<reference evidence="5" key="3">
    <citation type="submission" date="2020-05" db="EMBL/GenBank/DDBJ databases">
        <title>Electrophorus electricus (electric eel) genome, fEleEle1, primary haplotype.</title>
        <authorList>
            <person name="Myers G."/>
            <person name="Meyer A."/>
            <person name="Fedrigo O."/>
            <person name="Formenti G."/>
            <person name="Rhie A."/>
            <person name="Tracey A."/>
            <person name="Sims Y."/>
            <person name="Jarvis E.D."/>
        </authorList>
    </citation>
    <scope>NUCLEOTIDE SEQUENCE [LARGE SCALE GENOMIC DNA]</scope>
</reference>
<reference evidence="5" key="4">
    <citation type="submission" date="2025-08" db="UniProtKB">
        <authorList>
            <consortium name="Ensembl"/>
        </authorList>
    </citation>
    <scope>IDENTIFICATION</scope>
</reference>
<dbReference type="Gene3D" id="3.30.70.3030">
    <property type="match status" value="1"/>
</dbReference>
<dbReference type="GO" id="GO:0003723">
    <property type="term" value="F:RNA binding"/>
    <property type="evidence" value="ECO:0007669"/>
    <property type="project" value="UniProtKB-KW"/>
</dbReference>
<comment type="similarity">
    <text evidence="1">Belongs to the NRAP family.</text>
</comment>
<evidence type="ECO:0000256" key="1">
    <source>
        <dbReference type="RuleBase" id="RU364032"/>
    </source>
</evidence>
<evidence type="ECO:0000259" key="3">
    <source>
        <dbReference type="Pfam" id="PF17406"/>
    </source>
</evidence>
<dbReference type="Pfam" id="PF17405">
    <property type="entry name" value="Nrap_D4"/>
    <property type="match status" value="1"/>
</dbReference>
<dbReference type="GO" id="GO:0032040">
    <property type="term" value="C:small-subunit processome"/>
    <property type="evidence" value="ECO:0007669"/>
    <property type="project" value="TreeGrafter"/>
</dbReference>
<name>A0A4W4G174_ELEEL</name>
<comment type="subcellular location">
    <subcellularLocation>
        <location evidence="1">Nucleus</location>
        <location evidence="1">Nucleolus</location>
    </subcellularLocation>
</comment>
<keyword evidence="6" id="KW-1185">Reference proteome</keyword>
<dbReference type="Pfam" id="PF17407">
    <property type="entry name" value="Nrap_D6"/>
    <property type="match status" value="1"/>
</dbReference>
<evidence type="ECO:0000313" key="6">
    <source>
        <dbReference type="Proteomes" id="UP000314983"/>
    </source>
</evidence>
<feature type="domain" description="Nrap protein" evidence="2">
    <location>
        <begin position="2"/>
        <end position="111"/>
    </location>
</feature>
<dbReference type="InterPro" id="IPR035370">
    <property type="entry name" value="Nrap_D5"/>
</dbReference>
<keyword evidence="1" id="KW-0694">RNA-binding</keyword>
<evidence type="ECO:0000313" key="5">
    <source>
        <dbReference type="Ensembl" id="ENSEEEP00000030014.2"/>
    </source>
</evidence>
<dbReference type="InterPro" id="IPR035369">
    <property type="entry name" value="Nrap_D4"/>
</dbReference>
<dbReference type="Ensembl" id="ENSEEET00000030366.2">
    <property type="protein sequence ID" value="ENSEEEP00000030014.2"/>
    <property type="gene ID" value="ENSEEEG00000014315.2"/>
</dbReference>
<dbReference type="PANTHER" id="PTHR17972:SF0">
    <property type="entry name" value="NUCLEOLAR PROTEIN 6"/>
    <property type="match status" value="1"/>
</dbReference>
<gene>
    <name evidence="5" type="primary">NOL6</name>
</gene>
<evidence type="ECO:0000259" key="2">
    <source>
        <dbReference type="Pfam" id="PF17405"/>
    </source>
</evidence>
<feature type="domain" description="Nrap protein" evidence="3">
    <location>
        <begin position="113"/>
        <end position="268"/>
    </location>
</feature>
<dbReference type="Pfam" id="PF17406">
    <property type="entry name" value="Nrap_D5"/>
    <property type="match status" value="1"/>
</dbReference>
<reference evidence="5" key="5">
    <citation type="submission" date="2025-09" db="UniProtKB">
        <authorList>
            <consortium name="Ensembl"/>
        </authorList>
    </citation>
    <scope>IDENTIFICATION</scope>
</reference>
<dbReference type="GO" id="GO:0006364">
    <property type="term" value="P:rRNA processing"/>
    <property type="evidence" value="ECO:0007669"/>
    <property type="project" value="TreeGrafter"/>
</dbReference>
<dbReference type="Proteomes" id="UP000314983">
    <property type="component" value="Chromosome 9"/>
</dbReference>
<reference evidence="6" key="2">
    <citation type="journal article" date="2017" name="Sci. Adv.">
        <title>A tail of two voltages: Proteomic comparison of the three electric organs of the electric eel.</title>
        <authorList>
            <person name="Traeger L.L."/>
            <person name="Sabat G."/>
            <person name="Barrett-Wilt G.A."/>
            <person name="Wells G.B."/>
            <person name="Sussman M.R."/>
        </authorList>
    </citation>
    <scope>NUCLEOTIDE SEQUENCE [LARGE SCALE GENOMIC DNA]</scope>
</reference>
<dbReference type="GO" id="GO:0034456">
    <property type="term" value="C:UTP-C complex"/>
    <property type="evidence" value="ECO:0007669"/>
    <property type="project" value="TreeGrafter"/>
</dbReference>
<sequence>MVICHMEGSGKWPNDSLAIRHIKAAFHVRLGELLKAQHNYTSRPSPAHLDVWKDGLVFRIEVAYHREPQVLRESVTPEGMLIRRDNPEAQRVELETQHKPFLTSTLHGLQQQHPGFGAVCRLAKRWLAAQLFGGDVGEEATELLVASLFLQPAPFSPPSSPQVGLLRFLYLLATFDWKNSPLVVNLNSKLTAAEHTEIKNRFMSSRESLPVMFIATPNDETASVWTKEGPSVQMLQRIVTVAAKSLHVLETQFMDPSQKQDIRVVFRPPLDIYDVLIHLRPKQVPLMGQSVDPKFTKLPRGAREEEAVSSGGAFPVVDFDPVKLYLSELKDAFGDVALFFYDPHGGTVIAVLWKPKTFHPQPFKTSLMNARQVNVTDAATTVPNVEAIVRDFHVMGEGLVNKVELKTETWAV</sequence>